<accession>A0A3Q0KSU8</accession>
<dbReference type="Proteomes" id="UP000008854">
    <property type="component" value="Unassembled WGS sequence"/>
</dbReference>
<keyword evidence="1" id="KW-0812">Transmembrane</keyword>
<dbReference type="InterPro" id="IPR011701">
    <property type="entry name" value="MFS"/>
</dbReference>
<dbReference type="InParanoid" id="A0A3Q0KSU8"/>
<feature type="transmembrane region" description="Helical" evidence="1">
    <location>
        <begin position="254"/>
        <end position="279"/>
    </location>
</feature>
<keyword evidence="1" id="KW-0472">Membrane</keyword>
<feature type="transmembrane region" description="Helical" evidence="1">
    <location>
        <begin position="96"/>
        <end position="116"/>
    </location>
</feature>
<feature type="transmembrane region" description="Helical" evidence="1">
    <location>
        <begin position="122"/>
        <end position="141"/>
    </location>
</feature>
<feature type="transmembrane region" description="Helical" evidence="1">
    <location>
        <begin position="184"/>
        <end position="205"/>
    </location>
</feature>
<feature type="transmembrane region" description="Helical" evidence="1">
    <location>
        <begin position="18"/>
        <end position="37"/>
    </location>
</feature>
<feature type="transmembrane region" description="Helical" evidence="1">
    <location>
        <begin position="71"/>
        <end position="89"/>
    </location>
</feature>
<feature type="transmembrane region" description="Helical" evidence="1">
    <location>
        <begin position="446"/>
        <end position="465"/>
    </location>
</feature>
<dbReference type="InterPro" id="IPR036259">
    <property type="entry name" value="MFS_trans_sf"/>
</dbReference>
<dbReference type="WBParaSite" id="Smp_169090.1">
    <property type="protein sequence ID" value="Smp_169090.1"/>
    <property type="gene ID" value="Smp_169090"/>
</dbReference>
<feature type="transmembrane region" description="Helical" evidence="1">
    <location>
        <begin position="385"/>
        <end position="408"/>
    </location>
</feature>
<keyword evidence="1" id="KW-1133">Transmembrane helix</keyword>
<dbReference type="STRING" id="6183.A0A3Q0KSU8"/>
<feature type="transmembrane region" description="Helical" evidence="1">
    <location>
        <begin position="299"/>
        <end position="328"/>
    </location>
</feature>
<organism evidence="2 3">
    <name type="scientific">Schistosoma mansoni</name>
    <name type="common">Blood fluke</name>
    <dbReference type="NCBI Taxonomy" id="6183"/>
    <lineage>
        <taxon>Eukaryota</taxon>
        <taxon>Metazoa</taxon>
        <taxon>Spiralia</taxon>
        <taxon>Lophotrochozoa</taxon>
        <taxon>Platyhelminthes</taxon>
        <taxon>Trematoda</taxon>
        <taxon>Digenea</taxon>
        <taxon>Strigeidida</taxon>
        <taxon>Schistosomatoidea</taxon>
        <taxon>Schistosomatidae</taxon>
        <taxon>Schistosoma</taxon>
    </lineage>
</organism>
<dbReference type="PANTHER" id="PTHR20765:SF1">
    <property type="entry name" value="EQUILIBRATIVE NUCLEOBASE TRANSPORTER 1"/>
    <property type="match status" value="1"/>
</dbReference>
<evidence type="ECO:0000313" key="3">
    <source>
        <dbReference type="WBParaSite" id="Smp_169090.1"/>
    </source>
</evidence>
<feature type="transmembrane region" description="Helical" evidence="1">
    <location>
        <begin position="351"/>
        <end position="379"/>
    </location>
</feature>
<keyword evidence="2" id="KW-1185">Reference proteome</keyword>
<evidence type="ECO:0000256" key="1">
    <source>
        <dbReference type="SAM" id="Phobius"/>
    </source>
</evidence>
<sequence>MNSCQKLDNVIPPGIRRWLGLALAIFDVFVFGGYHYGFNSLITVYKSVGVYAYNCTAGECMYHYDMFGVVFNVWMVSQMCLIVFAGILMDKVGLRILKLLAVVVYFVGTVLFAFTTGERVPLFYAAGILVALSSICSLICNHQVSSMFPQFRGLCISLLSGAYDSSTVIAYVLSLTYLMFPFKWSFLILASGSVVVGSFVALFILTQKSEDMGKFSSISKEEENLCEKASVESSGEMDIYGEISSILDKRYPSLLSCVFSLPYLLINLWFTLGLFRFSFYLSHLAKHINDMYSDDKPLAAHLLSISSAFFMSSFLLSPVTGLMIDFCLKRARTGIQNMLTKGRDLAMPDKMYYTLTLGLVPGLGLLALSAVALSAMMFIPNHIASYASFVFLVVLRSLLFSCFISFLLSAFPIRYFGTLNGITSAVSGLISLSQNAFRQTSRSTDNFVTMAISIGIFIAPIIFMIKARQ</sequence>
<dbReference type="SUPFAM" id="SSF103473">
    <property type="entry name" value="MFS general substrate transporter"/>
    <property type="match status" value="1"/>
</dbReference>
<dbReference type="GO" id="GO:0022857">
    <property type="term" value="F:transmembrane transporter activity"/>
    <property type="evidence" value="ECO:0007669"/>
    <property type="project" value="InterPro"/>
</dbReference>
<reference evidence="2" key="1">
    <citation type="journal article" date="2012" name="PLoS Negl. Trop. Dis.">
        <title>A systematically improved high quality genome and transcriptome of the human blood fluke Schistosoma mansoni.</title>
        <authorList>
            <person name="Protasio A.V."/>
            <person name="Tsai I.J."/>
            <person name="Babbage A."/>
            <person name="Nichol S."/>
            <person name="Hunt M."/>
            <person name="Aslett M.A."/>
            <person name="De Silva N."/>
            <person name="Velarde G.S."/>
            <person name="Anderson T.J."/>
            <person name="Clark R.C."/>
            <person name="Davidson C."/>
            <person name="Dillon G.P."/>
            <person name="Holroyd N.E."/>
            <person name="LoVerde P.T."/>
            <person name="Lloyd C."/>
            <person name="McQuillan J."/>
            <person name="Oliveira G."/>
            <person name="Otto T.D."/>
            <person name="Parker-Manuel S.J."/>
            <person name="Quail M.A."/>
            <person name="Wilson R.A."/>
            <person name="Zerlotini A."/>
            <person name="Dunne D.W."/>
            <person name="Berriman M."/>
        </authorList>
    </citation>
    <scope>NUCLEOTIDE SEQUENCE [LARGE SCALE GENOMIC DNA]</scope>
    <source>
        <strain evidence="2">Puerto Rican</strain>
    </source>
</reference>
<feature type="transmembrane region" description="Helical" evidence="1">
    <location>
        <begin position="415"/>
        <end position="434"/>
    </location>
</feature>
<dbReference type="ExpressionAtlas" id="A0A3Q0KSU8">
    <property type="expression patterns" value="baseline and differential"/>
</dbReference>
<dbReference type="Pfam" id="PF07690">
    <property type="entry name" value="MFS_1"/>
    <property type="match status" value="1"/>
</dbReference>
<proteinExistence type="predicted"/>
<dbReference type="PANTHER" id="PTHR20765">
    <property type="entry name" value="SOLUTE CARRIER FAMILY 43 MEMBER 3-RELATED"/>
    <property type="match status" value="1"/>
</dbReference>
<feature type="transmembrane region" description="Helical" evidence="1">
    <location>
        <begin position="153"/>
        <end position="178"/>
    </location>
</feature>
<evidence type="ECO:0000313" key="2">
    <source>
        <dbReference type="Proteomes" id="UP000008854"/>
    </source>
</evidence>
<protein>
    <submittedName>
        <fullName evidence="3">MFS domain-containing protein</fullName>
    </submittedName>
</protein>
<reference evidence="3" key="2">
    <citation type="submission" date="2018-12" db="UniProtKB">
        <authorList>
            <consortium name="WormBaseParasite"/>
        </authorList>
    </citation>
    <scope>IDENTIFICATION</scope>
    <source>
        <strain evidence="3">Puerto Rican</strain>
    </source>
</reference>
<dbReference type="AlphaFoldDB" id="A0A3Q0KSU8"/>
<dbReference type="InterPro" id="IPR027197">
    <property type="entry name" value="SLC43A3"/>
</dbReference>
<dbReference type="Gene3D" id="1.20.1250.20">
    <property type="entry name" value="MFS general substrate transporter like domains"/>
    <property type="match status" value="1"/>
</dbReference>
<name>A0A3Q0KSU8_SCHMA</name>